<dbReference type="AlphaFoldDB" id="A0A2U3ANC0"/>
<name>A0A2U3ANC0_9BACL</name>
<dbReference type="Pfam" id="PF23728">
    <property type="entry name" value="Tubby_C_like"/>
    <property type="match status" value="1"/>
</dbReference>
<gene>
    <name evidence="2" type="ORF">DEX24_05725</name>
</gene>
<comment type="caution">
    <text evidence="2">The sequence shown here is derived from an EMBL/GenBank/DDBJ whole genome shotgun (WGS) entry which is preliminary data.</text>
</comment>
<evidence type="ECO:0000313" key="3">
    <source>
        <dbReference type="Proteomes" id="UP000245938"/>
    </source>
</evidence>
<sequence>MKIYKYEVDGVLKNTATRDIFCNEIKVGQFQRVYSNVLKKIIDASLDYKYFVRIDAQVDGYPIASCKKVQRKGKIYFNAMEEGKPFYRIAYVGWKELVPDLAISNKEQMMMLHMNREGWSTFTFENNEVARWRADYNEESEQFSVELQIEGDCPFDNPALLISISHAILFIGS</sequence>
<dbReference type="Proteomes" id="UP000245938">
    <property type="component" value="Unassembled WGS sequence"/>
</dbReference>
<dbReference type="EMBL" id="QFVR01000005">
    <property type="protein sequence ID" value="PWI26027.1"/>
    <property type="molecule type" value="Genomic_DNA"/>
</dbReference>
<organism evidence="2 3">
    <name type="scientific">Kurthia sibirica</name>
    <dbReference type="NCBI Taxonomy" id="202750"/>
    <lineage>
        <taxon>Bacteria</taxon>
        <taxon>Bacillati</taxon>
        <taxon>Bacillota</taxon>
        <taxon>Bacilli</taxon>
        <taxon>Bacillales</taxon>
        <taxon>Caryophanaceae</taxon>
        <taxon>Kurthia</taxon>
    </lineage>
</organism>
<dbReference type="InterPro" id="IPR056944">
    <property type="entry name" value="Tubby_C-like"/>
</dbReference>
<feature type="domain" description="Tubby C-terminal" evidence="1">
    <location>
        <begin position="4"/>
        <end position="171"/>
    </location>
</feature>
<dbReference type="RefSeq" id="WP_109305448.1">
    <property type="nucleotide sequence ID" value="NZ_BJUF01000032.1"/>
</dbReference>
<evidence type="ECO:0000313" key="2">
    <source>
        <dbReference type="EMBL" id="PWI26027.1"/>
    </source>
</evidence>
<reference evidence="2 3" key="1">
    <citation type="submission" date="2018-05" db="EMBL/GenBank/DDBJ databases">
        <title>Kurthia sibirica genome sequence.</title>
        <authorList>
            <person name="Maclea K.S."/>
            <person name="Goen A.E."/>
        </authorList>
    </citation>
    <scope>NUCLEOTIDE SEQUENCE [LARGE SCALE GENOMIC DNA]</scope>
    <source>
        <strain evidence="2 3">ATCC 49154</strain>
    </source>
</reference>
<keyword evidence="3" id="KW-1185">Reference proteome</keyword>
<proteinExistence type="predicted"/>
<evidence type="ECO:0000259" key="1">
    <source>
        <dbReference type="Pfam" id="PF23728"/>
    </source>
</evidence>
<dbReference type="OrthoDB" id="2451847at2"/>
<protein>
    <recommendedName>
        <fullName evidence="1">Tubby C-terminal domain-containing protein</fullName>
    </recommendedName>
</protein>
<accession>A0A2U3ANC0</accession>